<reference evidence="2 3" key="1">
    <citation type="submission" date="2016-09" db="EMBL/GenBank/DDBJ databases">
        <authorList>
            <person name="Wen S.-F."/>
            <person name="Lo A.-C."/>
            <person name="Lin C.-J."/>
            <person name="Tseng T.-T."/>
        </authorList>
    </citation>
    <scope>NUCLEOTIDE SEQUENCE [LARGE SCALE GENOMIC DNA]</scope>
    <source>
        <strain evidence="2 3">12609</strain>
    </source>
</reference>
<proteinExistence type="predicted"/>
<dbReference type="AlphaFoldDB" id="A0AAX0I148"/>
<dbReference type="Proteomes" id="UP000175852">
    <property type="component" value="Unassembled WGS sequence"/>
</dbReference>
<protein>
    <submittedName>
        <fullName evidence="2">Uncharacterized protein</fullName>
    </submittedName>
</protein>
<feature type="region of interest" description="Disordered" evidence="1">
    <location>
        <begin position="59"/>
        <end position="83"/>
    </location>
</feature>
<evidence type="ECO:0000313" key="3">
    <source>
        <dbReference type="Proteomes" id="UP000175852"/>
    </source>
</evidence>
<dbReference type="RefSeq" id="WP_016850842.1">
    <property type="nucleotide sequence ID" value="NZ_LOKO01000046.1"/>
</dbReference>
<evidence type="ECO:0000256" key="1">
    <source>
        <dbReference type="SAM" id="MobiDB-lite"/>
    </source>
</evidence>
<dbReference type="EMBL" id="MKCQ01000004">
    <property type="protein sequence ID" value="OEY90563.1"/>
    <property type="molecule type" value="Genomic_DNA"/>
</dbReference>
<name>A0AAX0I148_XANCG</name>
<accession>A0AAX0I148</accession>
<organism evidence="2 3">
    <name type="scientific">Xanthomonas campestris pv. glycines</name>
    <dbReference type="NCBI Taxonomy" id="473421"/>
    <lineage>
        <taxon>Bacteria</taxon>
        <taxon>Pseudomonadati</taxon>
        <taxon>Pseudomonadota</taxon>
        <taxon>Gammaproteobacteria</taxon>
        <taxon>Lysobacterales</taxon>
        <taxon>Lysobacteraceae</taxon>
        <taxon>Xanthomonas</taxon>
    </lineage>
</organism>
<sequence length="83" mass="9227">MSVSPFAKIHDDDLDHRLLNRFSFGVPPAHRIPDVAGIGMPKQSAQPTFWDPLAGRRNQIAASQSPARPRPGQFHMVRDDAPM</sequence>
<comment type="caution">
    <text evidence="2">The sequence shown here is derived from an EMBL/GenBank/DDBJ whole genome shotgun (WGS) entry which is preliminary data.</text>
</comment>
<evidence type="ECO:0000313" key="2">
    <source>
        <dbReference type="EMBL" id="OEY90563.1"/>
    </source>
</evidence>
<gene>
    <name evidence="2" type="ORF">BIY41_11615</name>
</gene>